<dbReference type="InterPro" id="IPR005082">
    <property type="entry name" value="Peptidase_U9_T4_prohead"/>
</dbReference>
<dbReference type="EMBL" id="PQZD01000003">
    <property type="protein sequence ID" value="RTI48443.1"/>
    <property type="molecule type" value="Genomic_DNA"/>
</dbReference>
<comment type="caution">
    <text evidence="1">The sequence shown here is derived from an EMBL/GenBank/DDBJ whole genome shotgun (WGS) entry which is preliminary data.</text>
</comment>
<organism evidence="1 2">
    <name type="scientific">Campylobacter jejuni</name>
    <dbReference type="NCBI Taxonomy" id="197"/>
    <lineage>
        <taxon>Bacteria</taxon>
        <taxon>Pseudomonadati</taxon>
        <taxon>Campylobacterota</taxon>
        <taxon>Epsilonproteobacteria</taxon>
        <taxon>Campylobacterales</taxon>
        <taxon>Campylobacteraceae</taxon>
        <taxon>Campylobacter</taxon>
    </lineage>
</organism>
<gene>
    <name evidence="1" type="ORF">C3I27_03255</name>
</gene>
<protein>
    <submittedName>
        <fullName evidence="1">Uncharacterized protein</fullName>
    </submittedName>
</protein>
<proteinExistence type="predicted"/>
<sequence length="268" mass="30096">MKGKLDLQLMTDVFESAVLDSVFNYQLTDNLDLKIDESDNDSVQPMNKVLGYLEDTFFMPNGVSRNRRFYPESLWEKCLASDKVKIALENGTMLGMLEHPLVNQFESNGIPSTAHPMYSGIVTKQLEIRTDAKGQKYGYGKAYVLDTKIGRFLDSVFRATDETGNILIRPAISSRAFSRSVGKDKNGNDIVDENNYYLTSFDVTFSPGIPQAMPRYNPVAKQLSEVKESMNDTISDIINKDIKPVAESKVDENLIRQDIIAKLGLQSL</sequence>
<evidence type="ECO:0000313" key="2">
    <source>
        <dbReference type="Proteomes" id="UP000287197"/>
    </source>
</evidence>
<dbReference type="AlphaFoldDB" id="A0AAX1Z4E9"/>
<accession>A0AAX1Z4E9</accession>
<reference evidence="1" key="1">
    <citation type="submission" date="2018-01" db="EMBL/GenBank/DDBJ databases">
        <authorList>
            <person name="Kovanen S."/>
            <person name="Nieminen T."/>
            <person name="Pohja-Mykra M."/>
            <person name="Raunio-Saarnisto M."/>
            <person name="Sauvala M."/>
            <person name="Fredriksson-Ahomaa M."/>
            <person name="Hanninen M.-L."/>
            <person name="Kivisto R."/>
        </authorList>
    </citation>
    <scope>NUCLEOTIDE SEQUENCE</scope>
    <source>
        <strain evidence="1">SO-26</strain>
    </source>
</reference>
<evidence type="ECO:0000313" key="1">
    <source>
        <dbReference type="EMBL" id="RTI48443.1"/>
    </source>
</evidence>
<dbReference type="RefSeq" id="WP_126262784.1">
    <property type="nucleotide sequence ID" value="NZ_PQZD01000003.1"/>
</dbReference>
<dbReference type="Proteomes" id="UP000287197">
    <property type="component" value="Unassembled WGS sequence"/>
</dbReference>
<dbReference type="Pfam" id="PF03420">
    <property type="entry name" value="Peptidase_S77"/>
    <property type="match status" value="1"/>
</dbReference>
<reference evidence="1" key="2">
    <citation type="journal article" date="2019" name="Appl. Environ. Microbiol.">
        <title>Population genetics and characterization of Campylobacter jejuni isolates in western jackdaws and game birds in Finland.</title>
        <authorList>
            <person name="Kovanen S."/>
            <person name="Rossi M."/>
            <person name="Pohja-Mykra M."/>
            <person name="Nieminen T."/>
            <person name="Raunio-Saarnisto M."/>
            <person name="Sauvala M."/>
            <person name="Fredriksson-Ahomaa M."/>
            <person name="Hanninen M.L."/>
            <person name="Kivisto R."/>
        </authorList>
    </citation>
    <scope>NUCLEOTIDE SEQUENCE</scope>
    <source>
        <strain evidence="1">SO-26</strain>
    </source>
</reference>
<name>A0AAX1Z4E9_CAMJU</name>